<sequence>MHSGVWALATAAATTLSWFGVRSVLHDTAYGPPRTLPIAVRTSPPAISSATHSPKPKPPPKSPSVPHRSAPASATPSTSAPPSASAPPPNPAGDVHSYTTAGGQVVLDLGASSASLVSATPRPGWGMQVWTSQPGWLRVTFTSASGTAASSVFCTWNGHPPTVQAYDN</sequence>
<protein>
    <recommendedName>
        <fullName evidence="4">Secreted protein</fullName>
    </recommendedName>
</protein>
<evidence type="ECO:0000313" key="3">
    <source>
        <dbReference type="Proteomes" id="UP000199341"/>
    </source>
</evidence>
<gene>
    <name evidence="2" type="ORF">SAMN05216259_107114</name>
</gene>
<dbReference type="STRING" id="310781.SAMN05216259_107114"/>
<feature type="compositionally biased region" description="Low complexity" evidence="1">
    <location>
        <begin position="69"/>
        <end position="83"/>
    </location>
</feature>
<evidence type="ECO:0000256" key="1">
    <source>
        <dbReference type="SAM" id="MobiDB-lite"/>
    </source>
</evidence>
<proteinExistence type="predicted"/>
<dbReference type="EMBL" id="FNIE01000007">
    <property type="protein sequence ID" value="SDO05963.1"/>
    <property type="molecule type" value="Genomic_DNA"/>
</dbReference>
<name>A0A1H0GGJ6_9ACTN</name>
<evidence type="ECO:0000313" key="2">
    <source>
        <dbReference type="EMBL" id="SDO05963.1"/>
    </source>
</evidence>
<organism evidence="2 3">
    <name type="scientific">Actinacidiphila guanduensis</name>
    <dbReference type="NCBI Taxonomy" id="310781"/>
    <lineage>
        <taxon>Bacteria</taxon>
        <taxon>Bacillati</taxon>
        <taxon>Actinomycetota</taxon>
        <taxon>Actinomycetes</taxon>
        <taxon>Kitasatosporales</taxon>
        <taxon>Streptomycetaceae</taxon>
        <taxon>Actinacidiphila</taxon>
    </lineage>
</organism>
<accession>A0A1H0GGJ6</accession>
<reference evidence="2 3" key="1">
    <citation type="submission" date="2016-10" db="EMBL/GenBank/DDBJ databases">
        <authorList>
            <person name="de Groot N.N."/>
        </authorList>
    </citation>
    <scope>NUCLEOTIDE SEQUENCE [LARGE SCALE GENOMIC DNA]</scope>
    <source>
        <strain evidence="2 3">CGMCC 4.2022</strain>
    </source>
</reference>
<dbReference type="AlphaFoldDB" id="A0A1H0GGJ6"/>
<feature type="region of interest" description="Disordered" evidence="1">
    <location>
        <begin position="44"/>
        <end position="98"/>
    </location>
</feature>
<keyword evidence="3" id="KW-1185">Reference proteome</keyword>
<dbReference type="Proteomes" id="UP000199341">
    <property type="component" value="Unassembled WGS sequence"/>
</dbReference>
<evidence type="ECO:0008006" key="4">
    <source>
        <dbReference type="Google" id="ProtNLM"/>
    </source>
</evidence>